<organism evidence="9 11">
    <name type="scientific">Shewanella psychromarinicola</name>
    <dbReference type="NCBI Taxonomy" id="2487742"/>
    <lineage>
        <taxon>Bacteria</taxon>
        <taxon>Pseudomonadati</taxon>
        <taxon>Pseudomonadota</taxon>
        <taxon>Gammaproteobacteria</taxon>
        <taxon>Alteromonadales</taxon>
        <taxon>Shewanellaceae</taxon>
        <taxon>Shewanella</taxon>
    </lineage>
</organism>
<keyword evidence="2 5" id="KW-0479">Metal-binding</keyword>
<comment type="PTM">
    <text evidence="4">Binds 2 heme c groups covalently per subunit.</text>
</comment>
<dbReference type="PROSITE" id="PS51007">
    <property type="entry name" value="CYTC"/>
    <property type="match status" value="2"/>
</dbReference>
<keyword evidence="3 5" id="KW-0408">Iron</keyword>
<feature type="chain" id="PRO_5018305230" evidence="6">
    <location>
        <begin position="25"/>
        <end position="210"/>
    </location>
</feature>
<evidence type="ECO:0000313" key="8">
    <source>
        <dbReference type="EMBL" id="AZG37412.1"/>
    </source>
</evidence>
<feature type="binding site" description="covalent" evidence="4">
    <location>
        <position position="41"/>
    </location>
    <ligand>
        <name>heme c</name>
        <dbReference type="ChEBI" id="CHEBI:61717"/>
        <label>1</label>
    </ligand>
</feature>
<evidence type="ECO:0000256" key="1">
    <source>
        <dbReference type="ARBA" id="ARBA00022617"/>
    </source>
</evidence>
<reference evidence="8 10" key="1">
    <citation type="submission" date="2018-11" db="EMBL/GenBank/DDBJ databases">
        <title>Shewanella sp. M2.</title>
        <authorList>
            <person name="Hwang Y.J."/>
            <person name="Hwang C.Y."/>
        </authorList>
    </citation>
    <scope>NUCLEOTIDE SEQUENCE [LARGE SCALE GENOMIC DNA]</scope>
    <source>
        <strain evidence="8 10">M2</strain>
    </source>
</reference>
<feature type="binding site" description="covalent" evidence="4">
    <location>
        <position position="142"/>
    </location>
    <ligand>
        <name>heme c</name>
        <dbReference type="ChEBI" id="CHEBI:61717"/>
        <label>2</label>
    </ligand>
</feature>
<evidence type="ECO:0000256" key="5">
    <source>
        <dbReference type="PIRSR" id="PIRSR000005-2"/>
    </source>
</evidence>
<dbReference type="Proteomes" id="UP000278855">
    <property type="component" value="Unassembled WGS sequence"/>
</dbReference>
<protein>
    <submittedName>
        <fullName evidence="9">Cystathionine beta-synthase</fullName>
    </submittedName>
</protein>
<dbReference type="OrthoDB" id="9773456at2"/>
<evidence type="ECO:0000256" key="6">
    <source>
        <dbReference type="SAM" id="SignalP"/>
    </source>
</evidence>
<dbReference type="PIRSF" id="PIRSF000005">
    <property type="entry name" value="Cytochrome_c4"/>
    <property type="match status" value="1"/>
</dbReference>
<gene>
    <name evidence="9" type="ORF">EGC77_08930</name>
    <name evidence="8" type="ORF">EGC80_07435</name>
</gene>
<feature type="signal peptide" evidence="6">
    <location>
        <begin position="1"/>
        <end position="24"/>
    </location>
</feature>
<feature type="binding site" description="axial binding residue" evidence="5">
    <location>
        <position position="146"/>
    </location>
    <ligand>
        <name>heme c</name>
        <dbReference type="ChEBI" id="CHEBI:61717"/>
        <label>2</label>
    </ligand>
    <ligandPart>
        <name>Fe</name>
        <dbReference type="ChEBI" id="CHEBI:18248"/>
    </ligandPart>
</feature>
<dbReference type="InterPro" id="IPR024167">
    <property type="entry name" value="Cytochrome_c4-like"/>
</dbReference>
<evidence type="ECO:0000313" key="11">
    <source>
        <dbReference type="Proteomes" id="UP000278855"/>
    </source>
</evidence>
<dbReference type="InterPro" id="IPR009056">
    <property type="entry name" value="Cyt_c-like_dom"/>
</dbReference>
<evidence type="ECO:0000259" key="7">
    <source>
        <dbReference type="PROSITE" id="PS51007"/>
    </source>
</evidence>
<reference evidence="11" key="2">
    <citation type="submission" date="2018-11" db="EMBL/GenBank/DDBJ databases">
        <title>Shewanella sp. R106.</title>
        <authorList>
            <person name="Hwang Y.J."/>
            <person name="Hwang C.Y."/>
        </authorList>
    </citation>
    <scope>NUCLEOTIDE SEQUENCE [LARGE SCALE GENOMIC DNA]</scope>
    <source>
        <strain evidence="11">R106</strain>
    </source>
</reference>
<dbReference type="Gene3D" id="1.10.760.10">
    <property type="entry name" value="Cytochrome c-like domain"/>
    <property type="match status" value="2"/>
</dbReference>
<feature type="domain" description="Cytochrome c" evidence="7">
    <location>
        <begin position="25"/>
        <end position="107"/>
    </location>
</feature>
<dbReference type="GO" id="GO:0005506">
    <property type="term" value="F:iron ion binding"/>
    <property type="evidence" value="ECO:0007669"/>
    <property type="project" value="InterPro"/>
</dbReference>
<dbReference type="PANTHER" id="PTHR33751:SF11">
    <property type="entry name" value="BLL4483 PROTEIN"/>
    <property type="match status" value="1"/>
</dbReference>
<sequence length="210" mass="22346">MKTSFYVLSVLAGITMVNVMQAQAAETSSPQQAIPAVAQLCASCHGAQGQGIDIIGPRLAGLSAEYISNQLKLFHANKRQNPIMLAMAATVQGDNIAVVADYFSHQPVDEIQLQFRGDKVAISDPFEAIAFQGDWSRTIPACTSCHGPSGVGGGQFPRLAGQQASYLKTQLLAWQDGTRSGDVDNMMGNIALKLTAAEIDGLSQYFANLK</sequence>
<dbReference type="GO" id="GO:0020037">
    <property type="term" value="F:heme binding"/>
    <property type="evidence" value="ECO:0007669"/>
    <property type="project" value="InterPro"/>
</dbReference>
<dbReference type="EMBL" id="CP034073">
    <property type="protein sequence ID" value="AZG37412.1"/>
    <property type="molecule type" value="Genomic_DNA"/>
</dbReference>
<dbReference type="Proteomes" id="UP000273778">
    <property type="component" value="Chromosome"/>
</dbReference>
<evidence type="ECO:0000313" key="10">
    <source>
        <dbReference type="Proteomes" id="UP000273778"/>
    </source>
</evidence>
<reference evidence="9" key="3">
    <citation type="submission" date="2018-11" db="EMBL/GenBank/DDBJ databases">
        <authorList>
            <person name="Hwang Y.J."/>
            <person name="Hwang C.Y."/>
        </authorList>
    </citation>
    <scope>NUCLEOTIDE SEQUENCE</scope>
    <source>
        <strain evidence="9">R106</strain>
    </source>
</reference>
<feature type="domain" description="Cytochrome c" evidence="7">
    <location>
        <begin position="117"/>
        <end position="210"/>
    </location>
</feature>
<name>A0A3N4EXD2_9GAMM</name>
<keyword evidence="1 4" id="KW-0349">Heme</keyword>
<accession>A0A3N4EXD2</accession>
<feature type="binding site" description="covalent" evidence="4">
    <location>
        <position position="145"/>
    </location>
    <ligand>
        <name>heme c</name>
        <dbReference type="ChEBI" id="CHEBI:61717"/>
        <label>2</label>
    </ligand>
</feature>
<dbReference type="PANTHER" id="PTHR33751">
    <property type="entry name" value="CBB3-TYPE CYTOCHROME C OXIDASE SUBUNIT FIXP"/>
    <property type="match status" value="1"/>
</dbReference>
<feature type="binding site" description="axial binding residue" evidence="5">
    <location>
        <position position="84"/>
    </location>
    <ligand>
        <name>heme c</name>
        <dbReference type="ChEBI" id="CHEBI:61717"/>
        <label>1</label>
    </ligand>
    <ligandPart>
        <name>Fe</name>
        <dbReference type="ChEBI" id="CHEBI:18248"/>
    </ligandPart>
</feature>
<dbReference type="InterPro" id="IPR050597">
    <property type="entry name" value="Cytochrome_c_Oxidase_Subunit"/>
</dbReference>
<keyword evidence="6" id="KW-0732">Signal</keyword>
<dbReference type="SUPFAM" id="SSF46626">
    <property type="entry name" value="Cytochrome c"/>
    <property type="match status" value="2"/>
</dbReference>
<evidence type="ECO:0000256" key="4">
    <source>
        <dbReference type="PIRSR" id="PIRSR000005-1"/>
    </source>
</evidence>
<evidence type="ECO:0000256" key="2">
    <source>
        <dbReference type="ARBA" id="ARBA00022723"/>
    </source>
</evidence>
<evidence type="ECO:0000256" key="3">
    <source>
        <dbReference type="ARBA" id="ARBA00023004"/>
    </source>
</evidence>
<feature type="binding site" description="axial binding residue" evidence="5">
    <location>
        <position position="187"/>
    </location>
    <ligand>
        <name>heme c</name>
        <dbReference type="ChEBI" id="CHEBI:61717"/>
        <label>2</label>
    </ligand>
    <ligandPart>
        <name>Fe</name>
        <dbReference type="ChEBI" id="CHEBI:18248"/>
    </ligandPart>
</feature>
<feature type="binding site" description="axial binding residue" evidence="5">
    <location>
        <position position="45"/>
    </location>
    <ligand>
        <name>heme c</name>
        <dbReference type="ChEBI" id="CHEBI:61717"/>
        <label>1</label>
    </ligand>
    <ligandPart>
        <name>Fe</name>
        <dbReference type="ChEBI" id="CHEBI:18248"/>
    </ligandPart>
</feature>
<dbReference type="GO" id="GO:0009055">
    <property type="term" value="F:electron transfer activity"/>
    <property type="evidence" value="ECO:0007669"/>
    <property type="project" value="InterPro"/>
</dbReference>
<evidence type="ECO:0000313" key="9">
    <source>
        <dbReference type="EMBL" id="RPA33614.1"/>
    </source>
</evidence>
<dbReference type="Pfam" id="PF00034">
    <property type="entry name" value="Cytochrom_C"/>
    <property type="match status" value="2"/>
</dbReference>
<feature type="binding site" description="covalent" evidence="4">
    <location>
        <position position="44"/>
    </location>
    <ligand>
        <name>heme c</name>
        <dbReference type="ChEBI" id="CHEBI:61717"/>
        <label>1</label>
    </ligand>
</feature>
<dbReference type="KEGG" id="spsr:EGC80_07435"/>
<dbReference type="AlphaFoldDB" id="A0A3N4EXD2"/>
<dbReference type="GO" id="GO:0042597">
    <property type="term" value="C:periplasmic space"/>
    <property type="evidence" value="ECO:0007669"/>
    <property type="project" value="InterPro"/>
</dbReference>
<dbReference type="InterPro" id="IPR036909">
    <property type="entry name" value="Cyt_c-like_dom_sf"/>
</dbReference>
<dbReference type="EMBL" id="RKKB01000002">
    <property type="protein sequence ID" value="RPA33614.1"/>
    <property type="molecule type" value="Genomic_DNA"/>
</dbReference>
<keyword evidence="10" id="KW-1185">Reference proteome</keyword>
<proteinExistence type="predicted"/>